<evidence type="ECO:0000313" key="2">
    <source>
        <dbReference type="Proteomes" id="UP000198211"/>
    </source>
</evidence>
<dbReference type="Proteomes" id="UP000198211">
    <property type="component" value="Unassembled WGS sequence"/>
</dbReference>
<dbReference type="EMBL" id="NBNE01013282">
    <property type="protein sequence ID" value="OWY95194.1"/>
    <property type="molecule type" value="Genomic_DNA"/>
</dbReference>
<reference evidence="2" key="1">
    <citation type="submission" date="2017-03" db="EMBL/GenBank/DDBJ databases">
        <title>Phytopthora megakarya and P. palmivora, two closely related causual agents of cacao black pod achieved similar genome size and gene model numbers by different mechanisms.</title>
        <authorList>
            <person name="Ali S."/>
            <person name="Shao J."/>
            <person name="Larry D.J."/>
            <person name="Kronmiller B."/>
            <person name="Shen D."/>
            <person name="Strem M.D."/>
            <person name="Melnick R.L."/>
            <person name="Guiltinan M.J."/>
            <person name="Tyler B.M."/>
            <person name="Meinhardt L.W."/>
            <person name="Bailey B.A."/>
        </authorList>
    </citation>
    <scope>NUCLEOTIDE SEQUENCE [LARGE SCALE GENOMIC DNA]</scope>
    <source>
        <strain evidence="2">zdho120</strain>
    </source>
</reference>
<evidence type="ECO:0000313" key="1">
    <source>
        <dbReference type="EMBL" id="OWY95194.1"/>
    </source>
</evidence>
<accession>A0A225UPZ8</accession>
<protein>
    <submittedName>
        <fullName evidence="1">Uncharacterized protein</fullName>
    </submittedName>
</protein>
<sequence>MPNVVAPTIFQNYASVKIKLELEQISVLVVGRIYPEITCWTTFYGNELTYGLYKTGSRHDGIAIADKMEK</sequence>
<name>A0A225UPZ8_9STRA</name>
<gene>
    <name evidence="1" type="ORF">PHMEG_00034865</name>
</gene>
<proteinExistence type="predicted"/>
<dbReference type="AlphaFoldDB" id="A0A225UPZ8"/>
<comment type="caution">
    <text evidence="1">The sequence shown here is derived from an EMBL/GenBank/DDBJ whole genome shotgun (WGS) entry which is preliminary data.</text>
</comment>
<keyword evidence="2" id="KW-1185">Reference proteome</keyword>
<organism evidence="1 2">
    <name type="scientific">Phytophthora megakarya</name>
    <dbReference type="NCBI Taxonomy" id="4795"/>
    <lineage>
        <taxon>Eukaryota</taxon>
        <taxon>Sar</taxon>
        <taxon>Stramenopiles</taxon>
        <taxon>Oomycota</taxon>
        <taxon>Peronosporomycetes</taxon>
        <taxon>Peronosporales</taxon>
        <taxon>Peronosporaceae</taxon>
        <taxon>Phytophthora</taxon>
    </lineage>
</organism>